<comment type="caution">
    <text evidence="1">The sequence shown here is derived from an EMBL/GenBank/DDBJ whole genome shotgun (WGS) entry which is preliminary data.</text>
</comment>
<sequence>MGSLKSSQAELEQGLTTIGFLRGNMIYPEDWSLYLKEKNEIRSTWHKNNQLKIQQEFYQLILTTQFQTLSIFERVRKFRRFLSVWSGDLGAAPFIKGLKRMLETQFTKDFLFTWSLLDDTLTQAGPEFMRDSVTLLLSVFGFTQYVDLENAGRGEGDGDQAGVVRVWQMNDDMSDIQLDRLLSLFPNERSLPGRMSGNIQVGSTRRAAELVIKSTLLKYLIHWPGRWILWVAQLFSDLQHGSG</sequence>
<protein>
    <submittedName>
        <fullName evidence="1">Uncharacterized protein</fullName>
    </submittedName>
</protein>
<proteinExistence type="predicted"/>
<evidence type="ECO:0000313" key="2">
    <source>
        <dbReference type="Proteomes" id="UP001479436"/>
    </source>
</evidence>
<name>A0ABR2VMW4_9FUNG</name>
<dbReference type="Proteomes" id="UP001479436">
    <property type="component" value="Unassembled WGS sequence"/>
</dbReference>
<accession>A0ABR2VMW4</accession>
<keyword evidence="2" id="KW-1185">Reference proteome</keyword>
<organism evidence="1 2">
    <name type="scientific">Basidiobolus ranarum</name>
    <dbReference type="NCBI Taxonomy" id="34480"/>
    <lineage>
        <taxon>Eukaryota</taxon>
        <taxon>Fungi</taxon>
        <taxon>Fungi incertae sedis</taxon>
        <taxon>Zoopagomycota</taxon>
        <taxon>Entomophthoromycotina</taxon>
        <taxon>Basidiobolomycetes</taxon>
        <taxon>Basidiobolales</taxon>
        <taxon>Basidiobolaceae</taxon>
        <taxon>Basidiobolus</taxon>
    </lineage>
</organism>
<reference evidence="1 2" key="1">
    <citation type="submission" date="2023-04" db="EMBL/GenBank/DDBJ databases">
        <title>Genome of Basidiobolus ranarum AG-B5.</title>
        <authorList>
            <person name="Stajich J.E."/>
            <person name="Carter-House D."/>
            <person name="Gryganskyi A."/>
        </authorList>
    </citation>
    <scope>NUCLEOTIDE SEQUENCE [LARGE SCALE GENOMIC DNA]</scope>
    <source>
        <strain evidence="1 2">AG-B5</strain>
    </source>
</reference>
<gene>
    <name evidence="1" type="ORF">K7432_015594</name>
</gene>
<evidence type="ECO:0000313" key="1">
    <source>
        <dbReference type="EMBL" id="KAK9685204.1"/>
    </source>
</evidence>
<dbReference type="EMBL" id="JASJQH010009044">
    <property type="protein sequence ID" value="KAK9685204.1"/>
    <property type="molecule type" value="Genomic_DNA"/>
</dbReference>